<dbReference type="Proteomes" id="UP000199280">
    <property type="component" value="Unassembled WGS sequence"/>
</dbReference>
<evidence type="ECO:0000259" key="1">
    <source>
        <dbReference type="Pfam" id="PF01208"/>
    </source>
</evidence>
<dbReference type="EMBL" id="FNYT01000017">
    <property type="protein sequence ID" value="SEJ55953.1"/>
    <property type="molecule type" value="Genomic_DNA"/>
</dbReference>
<dbReference type="GO" id="GO:0006779">
    <property type="term" value="P:porphyrin-containing compound biosynthetic process"/>
    <property type="evidence" value="ECO:0007669"/>
    <property type="project" value="InterPro"/>
</dbReference>
<dbReference type="InterPro" id="IPR052024">
    <property type="entry name" value="Methanogen_methyltrans"/>
</dbReference>
<dbReference type="Pfam" id="PF01208">
    <property type="entry name" value="URO-D"/>
    <property type="match status" value="1"/>
</dbReference>
<dbReference type="AlphaFoldDB" id="A0A143Z1J1"/>
<dbReference type="InterPro" id="IPR000257">
    <property type="entry name" value="Uroporphyrinogen_deCOase"/>
</dbReference>
<dbReference type="GO" id="GO:0004853">
    <property type="term" value="F:uroporphyrinogen decarboxylase activity"/>
    <property type="evidence" value="ECO:0007669"/>
    <property type="project" value="InterPro"/>
</dbReference>
<gene>
    <name evidence="3" type="ORF">SAMN05216375_11736</name>
    <name evidence="2" type="ORF">TR210_2118</name>
</gene>
<evidence type="ECO:0000313" key="5">
    <source>
        <dbReference type="Proteomes" id="UP000199280"/>
    </source>
</evidence>
<evidence type="ECO:0000313" key="2">
    <source>
        <dbReference type="EMBL" id="CZR04405.1"/>
    </source>
</evidence>
<dbReference type="RefSeq" id="WP_068623586.1">
    <property type="nucleotide sequence ID" value="NZ_FJNB01000016.1"/>
</dbReference>
<accession>A0A143Z1J1</accession>
<evidence type="ECO:0000313" key="4">
    <source>
        <dbReference type="Proteomes" id="UP000076878"/>
    </source>
</evidence>
<dbReference type="STRING" id="640938.TR210_2118"/>
<reference evidence="2 4" key="1">
    <citation type="submission" date="2016-02" db="EMBL/GenBank/DDBJ databases">
        <authorList>
            <person name="Wen L."/>
            <person name="He K."/>
            <person name="Yang H."/>
        </authorList>
    </citation>
    <scope>NUCLEOTIDE SEQUENCE [LARGE SCALE GENOMIC DNA]</scope>
    <source>
        <strain evidence="2">Trichococcus_R210</strain>
    </source>
</reference>
<evidence type="ECO:0000313" key="3">
    <source>
        <dbReference type="EMBL" id="SEJ55953.1"/>
    </source>
</evidence>
<dbReference type="PANTHER" id="PTHR47099">
    <property type="entry name" value="METHYLCOBAMIDE:COM METHYLTRANSFERASE MTBA"/>
    <property type="match status" value="1"/>
</dbReference>
<reference evidence="3 5" key="2">
    <citation type="submission" date="2016-10" db="EMBL/GenBank/DDBJ databases">
        <authorList>
            <person name="Varghese N."/>
            <person name="Submissions S."/>
        </authorList>
    </citation>
    <scope>NUCLEOTIDE SEQUENCE [LARGE SCALE GENOMIC DNA]</scope>
    <source>
        <strain evidence="3 5">DSM 22150</strain>
    </source>
</reference>
<dbReference type="Proteomes" id="UP000076878">
    <property type="component" value="Unassembled WGS sequence"/>
</dbReference>
<dbReference type="PANTHER" id="PTHR47099:SF1">
    <property type="entry name" value="METHYLCOBAMIDE:COM METHYLTRANSFERASE MTBA"/>
    <property type="match status" value="1"/>
</dbReference>
<proteinExistence type="predicted"/>
<feature type="domain" description="Uroporphyrinogen decarboxylase (URO-D)" evidence="1">
    <location>
        <begin position="80"/>
        <end position="328"/>
    </location>
</feature>
<dbReference type="InterPro" id="IPR038071">
    <property type="entry name" value="UROD/MetE-like_sf"/>
</dbReference>
<sequence length="348" mass="39057">MTDNNRKQLIFDAFDNKETERVPVGFWFHFVFGDAQFRGLEDRAILDRVIDGHKEFYDAFNPDFVKIMSDGFFGHPSLLAKTIEQADDLYNVKAVGPDHPWITEQVKTVKRIKESFNGEIATFYNIFSPANYIRIAFEAWDKDPEKFPRFFETEPEALAFAANEIAKDIAVLTQKVIEEAGADGIYLSVQNVQSSAATKEAYHNYIAPSELAVLATANQASDYNILHICGYEHHQNDLSYYQNYEAKAYNWAVHTEKISLKEGKDFFGNKAVIGGFDNNAGTLLDSGDKADIAQFTADLIQETGDRGVIIGADCTVDPRIGLDRLELVRQTAVGITGTNHKQTTSLQK</sequence>
<dbReference type="Gene3D" id="3.20.20.210">
    <property type="match status" value="1"/>
</dbReference>
<dbReference type="OrthoDB" id="7375127at2"/>
<protein>
    <submittedName>
        <fullName evidence="2 3">Uroporphyrinogen decarboxylase</fullName>
    </submittedName>
</protein>
<keyword evidence="5" id="KW-1185">Reference proteome</keyword>
<name>A0A143Z1J1_9LACT</name>
<organism evidence="2 4">
    <name type="scientific">Trichococcus ilyis</name>
    <dbReference type="NCBI Taxonomy" id="640938"/>
    <lineage>
        <taxon>Bacteria</taxon>
        <taxon>Bacillati</taxon>
        <taxon>Bacillota</taxon>
        <taxon>Bacilli</taxon>
        <taxon>Lactobacillales</taxon>
        <taxon>Carnobacteriaceae</taxon>
        <taxon>Trichococcus</taxon>
    </lineage>
</organism>
<dbReference type="SUPFAM" id="SSF51726">
    <property type="entry name" value="UROD/MetE-like"/>
    <property type="match status" value="1"/>
</dbReference>
<dbReference type="EMBL" id="FJNB01000016">
    <property type="protein sequence ID" value="CZR04405.1"/>
    <property type="molecule type" value="Genomic_DNA"/>
</dbReference>